<organism evidence="1 2">
    <name type="scientific">Chaenocephalus aceratus</name>
    <name type="common">Blackfin icefish</name>
    <name type="synonym">Chaenichthys aceratus</name>
    <dbReference type="NCBI Taxonomy" id="36190"/>
    <lineage>
        <taxon>Eukaryota</taxon>
        <taxon>Metazoa</taxon>
        <taxon>Chordata</taxon>
        <taxon>Craniata</taxon>
        <taxon>Vertebrata</taxon>
        <taxon>Euteleostomi</taxon>
        <taxon>Actinopterygii</taxon>
        <taxon>Neopterygii</taxon>
        <taxon>Teleostei</taxon>
        <taxon>Neoteleostei</taxon>
        <taxon>Acanthomorphata</taxon>
        <taxon>Eupercaria</taxon>
        <taxon>Perciformes</taxon>
        <taxon>Notothenioidei</taxon>
        <taxon>Channichthyidae</taxon>
        <taxon>Chaenocephalus</taxon>
    </lineage>
</organism>
<gene>
    <name evidence="1" type="ORF">KUCAC02_009848</name>
</gene>
<reference evidence="1" key="1">
    <citation type="submission" date="2022-05" db="EMBL/GenBank/DDBJ databases">
        <title>Chromosome-level genome of Chaenocephalus aceratus.</title>
        <authorList>
            <person name="Park H."/>
        </authorList>
    </citation>
    <scope>NUCLEOTIDE SEQUENCE</scope>
    <source>
        <strain evidence="1">KU_202001</strain>
    </source>
</reference>
<evidence type="ECO:0000313" key="1">
    <source>
        <dbReference type="EMBL" id="KAI4805222.1"/>
    </source>
</evidence>
<keyword evidence="2" id="KW-1185">Reference proteome</keyword>
<protein>
    <submittedName>
        <fullName evidence="1">Uncharacterized protein</fullName>
    </submittedName>
</protein>
<dbReference type="EMBL" id="CM043805">
    <property type="protein sequence ID" value="KAI4805222.1"/>
    <property type="molecule type" value="Genomic_DNA"/>
</dbReference>
<dbReference type="Proteomes" id="UP001057452">
    <property type="component" value="Chromosome 21"/>
</dbReference>
<proteinExistence type="predicted"/>
<accession>A0ACB9VY18</accession>
<sequence>MRKAEVQMTLKKGADKAVTPPSPIIPPKRSKAGPVQATPDPRGPGYPNQTPPVFARKMRNAAVGTGCDIRLKVTVAGDPQPSLYWYHNDELLNMENQEYGGLWIRDCKPSDAGLYTCIANNHVGEARSSAVLAVLDLGEDSETTEDEGDQYETKEDSWDVEDQAVHKVMDTCAEDDSRTHGHEDHSNATRSQSENFSRESPPQALPPPSPRLIKRPSTSPMPSRSGSTTPINLRKKAVLPTDYQDTVPGEFEEKVKQPRSLSQSNPHESRSQTPLSEYSRKEFNLRPSPKLTRASSKVFEKVRGLEERRRSLDIPEGSISGGSWAGFNRAGSVDSDDGGSRLGISRESSREDLREALKEDAAERRSMFRQRAASLEDKPRITQKVQDIENKFTEELQRIKKLVGRPHMKKSFSTEQLTLKSKQRQPFRKIEPIPPQVLQKLQERERAQWAKEQKEKEHSSQPIQQQQKIARTGSTSVTISRFGEVAGTPESMQLSDLPGQRSVRELSRVSPLTEIVQRSSSPSLYHQQRAESPFRKVERRPPSPLVQRVSRLQESPLFQESLGSQKDETSGRKTPIEVALRRIENRSESPLVQKRVDIVEELSPQPPLKHPRMSPVTPTENRMEVDPAKTAIKMRIPTIIVEDEKMEVDVPVKTSEPQQITAGGKEGRQTKTKGKNRRTRPLSPELDSSDDSYVSAEEDPMEAPVFEFPLQDTVASAGADVLLRCIIAGTPIPEVTWTKENTEIAGIANYMTGRATSSAVLLIKAESAQEPRGNLGLPRDISSPITSDEEYLSPLEEGMDFGGPELRNTIDTRFRKSPAFLVTMSDQAAIEGQEVTMSVRMSGQPKPMLYWLRDRVTVKTGPRHIVRETEGGNLEMTIKSAVKSDSGIYTCKIINEYGTKQCEGRLEVKAPPVEPGLAVIRAVRDITAKAGETVLFECHVIGPKDTDVDWLSDGKLIQPALLNCKMHFDGRKCRLLLNSVHEDDSGTYMCKLSTAKEEVTSCGTLKLDVLEVIEGRNARFDCKVSGTPPPQVIWSHFDHPLTESEDVRIIREGGRHSLFISHVTNEDEGFYTVIARNNHGEAESSAELYIQEPRPAISSQMAKLEKMPSIPEEPEVPENEVERFTMPDFIKPLYDLDVIEAKEAVLNSTEDRKMTQFRDVHSLVIRSVCHAHGGVYKSVISNKVGKATCYAHLYVTDILPDPPDGTPVIESITGKTITLSWKKPRRLDPSIDPISLMYAIQQQALGSIQWTIIASGLKETTYIISTLSKGVRYAFRVLTITSKAFSKPSPSTDSVQLLDRGPYLQEAPVIIDKPDIVYVMENQSVAITVTLNHVNAAVLWKRRGAVLSSKPGLYEMTMPDDDQQTLKLLK</sequence>
<comment type="caution">
    <text evidence="1">The sequence shown here is derived from an EMBL/GenBank/DDBJ whole genome shotgun (WGS) entry which is preliminary data.</text>
</comment>
<evidence type="ECO:0000313" key="2">
    <source>
        <dbReference type="Proteomes" id="UP001057452"/>
    </source>
</evidence>
<name>A0ACB9VY18_CHAAC</name>